<proteinExistence type="predicted"/>
<dbReference type="PANTHER" id="PTHR48287:SF1">
    <property type="entry name" value="ARM REPEAT SUPERFAMILY PROTEIN"/>
    <property type="match status" value="1"/>
</dbReference>
<feature type="region of interest" description="Disordered" evidence="1">
    <location>
        <begin position="54"/>
        <end position="320"/>
    </location>
</feature>
<feature type="compositionally biased region" description="Polar residues" evidence="1">
    <location>
        <begin position="116"/>
        <end position="131"/>
    </location>
</feature>
<feature type="compositionally biased region" description="Basic and acidic residues" evidence="1">
    <location>
        <begin position="72"/>
        <end position="85"/>
    </location>
</feature>
<comment type="caution">
    <text evidence="2">The sequence shown here is derived from an EMBL/GenBank/DDBJ whole genome shotgun (WGS) entry which is preliminary data.</text>
</comment>
<name>A0A9D4EYN7_DREPO</name>
<feature type="compositionally biased region" description="Basic and acidic residues" evidence="1">
    <location>
        <begin position="164"/>
        <end position="176"/>
    </location>
</feature>
<gene>
    <name evidence="2" type="ORF">DPMN_166004</name>
</gene>
<feature type="compositionally biased region" description="Basic and acidic residues" evidence="1">
    <location>
        <begin position="240"/>
        <end position="261"/>
    </location>
</feature>
<dbReference type="EMBL" id="JAIWYP010000008">
    <property type="protein sequence ID" value="KAH3787873.1"/>
    <property type="molecule type" value="Genomic_DNA"/>
</dbReference>
<organism evidence="2 3">
    <name type="scientific">Dreissena polymorpha</name>
    <name type="common">Zebra mussel</name>
    <name type="synonym">Mytilus polymorpha</name>
    <dbReference type="NCBI Taxonomy" id="45954"/>
    <lineage>
        <taxon>Eukaryota</taxon>
        <taxon>Metazoa</taxon>
        <taxon>Spiralia</taxon>
        <taxon>Lophotrochozoa</taxon>
        <taxon>Mollusca</taxon>
        <taxon>Bivalvia</taxon>
        <taxon>Autobranchia</taxon>
        <taxon>Heteroconchia</taxon>
        <taxon>Euheterodonta</taxon>
        <taxon>Imparidentia</taxon>
        <taxon>Neoheterodontei</taxon>
        <taxon>Myida</taxon>
        <taxon>Dreissenoidea</taxon>
        <taxon>Dreissenidae</taxon>
        <taxon>Dreissena</taxon>
    </lineage>
</organism>
<feature type="compositionally biased region" description="Acidic residues" evidence="1">
    <location>
        <begin position="311"/>
        <end position="320"/>
    </location>
</feature>
<feature type="compositionally biased region" description="Basic residues" evidence="1">
    <location>
        <begin position="177"/>
        <end position="190"/>
    </location>
</feature>
<evidence type="ECO:0000313" key="3">
    <source>
        <dbReference type="Proteomes" id="UP000828390"/>
    </source>
</evidence>
<feature type="compositionally biased region" description="Basic and acidic residues" evidence="1">
    <location>
        <begin position="146"/>
        <end position="157"/>
    </location>
</feature>
<keyword evidence="3" id="KW-1185">Reference proteome</keyword>
<evidence type="ECO:0000313" key="2">
    <source>
        <dbReference type="EMBL" id="KAH3787873.1"/>
    </source>
</evidence>
<reference evidence="2" key="2">
    <citation type="submission" date="2020-11" db="EMBL/GenBank/DDBJ databases">
        <authorList>
            <person name="McCartney M.A."/>
            <person name="Auch B."/>
            <person name="Kono T."/>
            <person name="Mallez S."/>
            <person name="Becker A."/>
            <person name="Gohl D.M."/>
            <person name="Silverstein K.A.T."/>
            <person name="Koren S."/>
            <person name="Bechman K.B."/>
            <person name="Herman A."/>
            <person name="Abrahante J.E."/>
            <person name="Garbe J."/>
        </authorList>
    </citation>
    <scope>NUCLEOTIDE SEQUENCE</scope>
    <source>
        <strain evidence="2">Duluth1</strain>
        <tissue evidence="2">Whole animal</tissue>
    </source>
</reference>
<dbReference type="PANTHER" id="PTHR48287">
    <property type="entry name" value="ARM REPEAT SUPERFAMILY PROTEIN"/>
    <property type="match status" value="1"/>
</dbReference>
<feature type="compositionally biased region" description="Basic and acidic residues" evidence="1">
    <location>
        <begin position="216"/>
        <end position="232"/>
    </location>
</feature>
<reference evidence="2" key="1">
    <citation type="journal article" date="2019" name="bioRxiv">
        <title>The Genome of the Zebra Mussel, Dreissena polymorpha: A Resource for Invasive Species Research.</title>
        <authorList>
            <person name="McCartney M.A."/>
            <person name="Auch B."/>
            <person name="Kono T."/>
            <person name="Mallez S."/>
            <person name="Zhang Y."/>
            <person name="Obille A."/>
            <person name="Becker A."/>
            <person name="Abrahante J.E."/>
            <person name="Garbe J."/>
            <person name="Badalamenti J.P."/>
            <person name="Herman A."/>
            <person name="Mangelson H."/>
            <person name="Liachko I."/>
            <person name="Sullivan S."/>
            <person name="Sone E.D."/>
            <person name="Koren S."/>
            <person name="Silverstein K.A.T."/>
            <person name="Beckman K.B."/>
            <person name="Gohl D.M."/>
        </authorList>
    </citation>
    <scope>NUCLEOTIDE SEQUENCE</scope>
    <source>
        <strain evidence="2">Duluth1</strain>
        <tissue evidence="2">Whole animal</tissue>
    </source>
</reference>
<evidence type="ECO:0000256" key="1">
    <source>
        <dbReference type="SAM" id="MobiDB-lite"/>
    </source>
</evidence>
<dbReference type="InterPro" id="IPR052087">
    <property type="entry name" value="RRP12"/>
</dbReference>
<accession>A0A9D4EYN7</accession>
<feature type="compositionally biased region" description="Basic and acidic residues" evidence="1">
    <location>
        <begin position="54"/>
        <end position="64"/>
    </location>
</feature>
<dbReference type="AlphaFoldDB" id="A0A9D4EYN7"/>
<protein>
    <submittedName>
        <fullName evidence="2">Uncharacterized protein</fullName>
    </submittedName>
</protein>
<sequence length="320" mass="37219">MMSLTSMKDDCHHHFRFKSKEVYTKLVKKFGHETIYGMASDSIRKQLGNIRKTLERSKKKHDDKEDSESEDEKEKFKTQTERCDSESEDEGQGFKTQSERKVRLRCDSESEDEGQWFQTQSERIEVQNSARNVRIRCDSESEDEGERFKTQPERCDSESEDEGERFKTQPEREVKNSVRKVHNSARKRFKTQPEREVKSTARKVRLGWREVQNSAGKDEGERFKTQPERRGLDITLRFKTQPDRDSDSEPEENQKVAEKKKVTGGQAWLHEGGDDDITDFMDVSASKKKKKAQADSGFKTAPDGRLIITESSEDEGNCER</sequence>
<feature type="compositionally biased region" description="Basic and acidic residues" evidence="1">
    <location>
        <begin position="97"/>
        <end position="108"/>
    </location>
</feature>
<dbReference type="Proteomes" id="UP000828390">
    <property type="component" value="Unassembled WGS sequence"/>
</dbReference>